<dbReference type="Proteomes" id="UP000494163">
    <property type="component" value="Chromosome 3R"/>
</dbReference>
<accession>A0A0M4ELQ6</accession>
<name>A0A0M4ELQ6_DROBS</name>
<keyword evidence="2" id="KW-1185">Reference proteome</keyword>
<sequence length="178" mass="21298">MSVFRQTRFTRNKDNSKMQTTSIFENEIKYDIPTIDSRPTMSTLSRRHKLDRHPLQSIISENEKSFTKYAGPADADGHDIRKDPSYTNFKVPFDMVCHERYNKVYKKYQAQFRNEINKLIDNQASAREATYFVRIVSYTTLWPPLHTERELVNTSRRFYRLTPEEESRFQFIMSNEFS</sequence>
<gene>
    <name evidence="1" type="ORF">Dbus_chr3Rg64</name>
</gene>
<dbReference type="Pfam" id="PF16037">
    <property type="entry name" value="DUF4790"/>
    <property type="match status" value="1"/>
</dbReference>
<proteinExistence type="predicted"/>
<protein>
    <submittedName>
        <fullName evidence="1">CG42650</fullName>
    </submittedName>
</protein>
<dbReference type="OrthoDB" id="7675754at2759"/>
<dbReference type="AlphaFoldDB" id="A0A0M4ELQ6"/>
<evidence type="ECO:0000313" key="1">
    <source>
        <dbReference type="EMBL" id="ALC45314.1"/>
    </source>
</evidence>
<organism evidence="1 2">
    <name type="scientific">Drosophila busckii</name>
    <name type="common">Fruit fly</name>
    <dbReference type="NCBI Taxonomy" id="30019"/>
    <lineage>
        <taxon>Eukaryota</taxon>
        <taxon>Metazoa</taxon>
        <taxon>Ecdysozoa</taxon>
        <taxon>Arthropoda</taxon>
        <taxon>Hexapoda</taxon>
        <taxon>Insecta</taxon>
        <taxon>Pterygota</taxon>
        <taxon>Neoptera</taxon>
        <taxon>Endopterygota</taxon>
        <taxon>Diptera</taxon>
        <taxon>Brachycera</taxon>
        <taxon>Muscomorpha</taxon>
        <taxon>Ephydroidea</taxon>
        <taxon>Drosophilidae</taxon>
        <taxon>Drosophila</taxon>
    </lineage>
</organism>
<dbReference type="EMBL" id="CP012526">
    <property type="protein sequence ID" value="ALC45314.1"/>
    <property type="molecule type" value="Genomic_DNA"/>
</dbReference>
<evidence type="ECO:0000313" key="2">
    <source>
        <dbReference type="Proteomes" id="UP000494163"/>
    </source>
</evidence>
<dbReference type="InterPro" id="IPR032004">
    <property type="entry name" value="DUF4790"/>
</dbReference>
<reference evidence="1 2" key="1">
    <citation type="submission" date="2015-08" db="EMBL/GenBank/DDBJ databases">
        <title>Ancestral chromatin configuration constrains chromatin evolution on differentiating sex chromosomes in Drosophila.</title>
        <authorList>
            <person name="Zhou Q."/>
            <person name="Bachtrog D."/>
        </authorList>
    </citation>
    <scope>NUCLEOTIDE SEQUENCE [LARGE SCALE GENOMIC DNA]</scope>
    <source>
        <tissue evidence="1">Whole larvae</tissue>
    </source>
</reference>